<dbReference type="Proteomes" id="UP000003639">
    <property type="component" value="Unassembled WGS sequence"/>
</dbReference>
<keyword evidence="1" id="KW-0472">Membrane</keyword>
<feature type="transmembrane region" description="Helical" evidence="1">
    <location>
        <begin position="64"/>
        <end position="85"/>
    </location>
</feature>
<keyword evidence="3" id="KW-1185">Reference proteome</keyword>
<reference evidence="2 3" key="1">
    <citation type="submission" date="2007-04" db="EMBL/GenBank/DDBJ databases">
        <authorList>
            <person name="Fulton L."/>
            <person name="Clifton S."/>
            <person name="Fulton B."/>
            <person name="Xu J."/>
            <person name="Minx P."/>
            <person name="Pepin K.H."/>
            <person name="Johnson M."/>
            <person name="Thiruvilangam P."/>
            <person name="Bhonagiri V."/>
            <person name="Nash W.E."/>
            <person name="Mardis E.R."/>
            <person name="Wilson R.K."/>
        </authorList>
    </citation>
    <scope>NUCLEOTIDE SEQUENCE [LARGE SCALE GENOMIC DNA]</scope>
    <source>
        <strain evidence="2 3">ATCC 29799</strain>
    </source>
</reference>
<organism evidence="2 3">
    <name type="scientific">Pseudoflavonifractor capillosus ATCC 29799</name>
    <dbReference type="NCBI Taxonomy" id="411467"/>
    <lineage>
        <taxon>Bacteria</taxon>
        <taxon>Bacillati</taxon>
        <taxon>Bacillota</taxon>
        <taxon>Clostridia</taxon>
        <taxon>Eubacteriales</taxon>
        <taxon>Oscillospiraceae</taxon>
        <taxon>Pseudoflavonifractor</taxon>
    </lineage>
</organism>
<evidence type="ECO:0000313" key="2">
    <source>
        <dbReference type="EMBL" id="EDM99986.1"/>
    </source>
</evidence>
<evidence type="ECO:0000256" key="1">
    <source>
        <dbReference type="SAM" id="Phobius"/>
    </source>
</evidence>
<dbReference type="AlphaFoldDB" id="A6NVL7"/>
<keyword evidence="1" id="KW-0812">Transmembrane</keyword>
<proteinExistence type="predicted"/>
<accession>A6NVL7</accession>
<comment type="caution">
    <text evidence="2">The sequence shown here is derived from an EMBL/GenBank/DDBJ whole genome shotgun (WGS) entry which is preliminary data.</text>
</comment>
<evidence type="ECO:0000313" key="3">
    <source>
        <dbReference type="Proteomes" id="UP000003639"/>
    </source>
</evidence>
<sequence>MFCAELFNLTFEVEQAVKNAMCKTGTIIAPQGCQLNIKILIVRQLFCPNDIFARIRFKEDKTALFAYAGIFPIVKSQEIFLFRILFNQRSSFFEPLLPPEFIEALSFQLFLKNTLFNASGFIFRKQRHQMLNVVIAAILKARFEPGKNLPELLFGQMFCPVNGTAVVATGI</sequence>
<gene>
    <name evidence="2" type="ORF">BACCAP_02260</name>
</gene>
<keyword evidence="1" id="KW-1133">Transmembrane helix</keyword>
<protein>
    <submittedName>
        <fullName evidence="2">Uncharacterized protein</fullName>
    </submittedName>
</protein>
<name>A6NVL7_9FIRM</name>
<feature type="transmembrane region" description="Helical" evidence="1">
    <location>
        <begin position="105"/>
        <end position="123"/>
    </location>
</feature>
<dbReference type="STRING" id="411467.BACCAP_02260"/>
<dbReference type="EMBL" id="AAXG02000013">
    <property type="protein sequence ID" value="EDM99986.1"/>
    <property type="molecule type" value="Genomic_DNA"/>
</dbReference>
<reference evidence="2 3" key="2">
    <citation type="submission" date="2007-06" db="EMBL/GenBank/DDBJ databases">
        <title>Draft genome sequence of Pseudoflavonifractor capillosus ATCC 29799.</title>
        <authorList>
            <person name="Sudarsanam P."/>
            <person name="Ley R."/>
            <person name="Guruge J."/>
            <person name="Turnbaugh P.J."/>
            <person name="Mahowald M."/>
            <person name="Liep D."/>
            <person name="Gordon J."/>
        </authorList>
    </citation>
    <scope>NUCLEOTIDE SEQUENCE [LARGE SCALE GENOMIC DNA]</scope>
    <source>
        <strain evidence="2 3">ATCC 29799</strain>
    </source>
</reference>